<dbReference type="InterPro" id="IPR036866">
    <property type="entry name" value="RibonucZ/Hydroxyglut_hydro"/>
</dbReference>
<accession>A0A0S4L970</accession>
<dbReference type="EMBL" id="CZPZ01000002">
    <property type="protein sequence ID" value="CUS32427.1"/>
    <property type="molecule type" value="Genomic_DNA"/>
</dbReference>
<dbReference type="Proteomes" id="UP000198736">
    <property type="component" value="Unassembled WGS sequence"/>
</dbReference>
<evidence type="ECO:0008006" key="3">
    <source>
        <dbReference type="Google" id="ProtNLM"/>
    </source>
</evidence>
<evidence type="ECO:0000313" key="1">
    <source>
        <dbReference type="EMBL" id="CUS32427.1"/>
    </source>
</evidence>
<dbReference type="RefSeq" id="WP_090894391.1">
    <property type="nucleotide sequence ID" value="NZ_CZPZ01000002.1"/>
</dbReference>
<proteinExistence type="predicted"/>
<protein>
    <recommendedName>
        <fullName evidence="3">Metallo-beta-lactamase domain-containing protein</fullName>
    </recommendedName>
</protein>
<name>A0A0S4L970_9BACT</name>
<dbReference type="AlphaFoldDB" id="A0A0S4L970"/>
<dbReference type="SUPFAM" id="SSF56281">
    <property type="entry name" value="Metallo-hydrolase/oxidoreductase"/>
    <property type="match status" value="1"/>
</dbReference>
<keyword evidence="2" id="KW-1185">Reference proteome</keyword>
<sequence>MKQVLPDIWQWSWFSDEKQLDFNGLFLMIGEHKILVDPPPMTGEARAVVRRHEPIDYIIITNRDHMREAAVYQAEFRCQLRVPEADAAQMDVTPTKTYKDGELLPGGMWAIHLKDQKSPGESALFIERGRGVLIVGDALIGKPPGSVRLLPVEKYADVQKAKDGLCRLLKYNFDSLLVGDGVSILAGGKQQVEQLLSVAS</sequence>
<dbReference type="OrthoDB" id="819793at2"/>
<dbReference type="Pfam" id="PF14597">
    <property type="entry name" value="Lactamase_B_5"/>
    <property type="match status" value="1"/>
</dbReference>
<dbReference type="Gene3D" id="3.60.15.10">
    <property type="entry name" value="Ribonuclease Z/Hydroxyacylglutathione hydrolase-like"/>
    <property type="match status" value="1"/>
</dbReference>
<organism evidence="1 2">
    <name type="scientific">Candidatus Nitrospira nitrificans</name>
    <dbReference type="NCBI Taxonomy" id="1742973"/>
    <lineage>
        <taxon>Bacteria</taxon>
        <taxon>Pseudomonadati</taxon>
        <taxon>Nitrospirota</taxon>
        <taxon>Nitrospiria</taxon>
        <taxon>Nitrospirales</taxon>
        <taxon>Nitrospiraceae</taxon>
        <taxon>Nitrospira</taxon>
    </lineage>
</organism>
<reference evidence="2" key="1">
    <citation type="submission" date="2015-10" db="EMBL/GenBank/DDBJ databases">
        <authorList>
            <person name="Luecker S."/>
            <person name="Luecker S."/>
        </authorList>
    </citation>
    <scope>NUCLEOTIDE SEQUENCE [LARGE SCALE GENOMIC DNA]</scope>
</reference>
<evidence type="ECO:0000313" key="2">
    <source>
        <dbReference type="Proteomes" id="UP000198736"/>
    </source>
</evidence>
<dbReference type="STRING" id="1742973.COMA2_100112"/>
<gene>
    <name evidence="1" type="ORF">COMA2_100112</name>
</gene>